<accession>A0A0U0ZMJ5</accession>
<dbReference type="EMBL" id="CSWP01000005">
    <property type="protein sequence ID" value="CPV56403.1"/>
    <property type="molecule type" value="Genomic_DNA"/>
</dbReference>
<dbReference type="AlphaFoldDB" id="A0A0U0ZMJ5"/>
<gene>
    <name evidence="1" type="ORF">ERS075579_02796</name>
</gene>
<protein>
    <submittedName>
        <fullName evidence="1">Uncharacterized protein</fullName>
    </submittedName>
</protein>
<proteinExistence type="predicted"/>
<organism evidence="1 2">
    <name type="scientific">Mycobacteroides abscessus</name>
    <dbReference type="NCBI Taxonomy" id="36809"/>
    <lineage>
        <taxon>Bacteria</taxon>
        <taxon>Bacillati</taxon>
        <taxon>Actinomycetota</taxon>
        <taxon>Actinomycetes</taxon>
        <taxon>Mycobacteriales</taxon>
        <taxon>Mycobacteriaceae</taxon>
        <taxon>Mycobacteroides</taxon>
    </lineage>
</organism>
<dbReference type="Proteomes" id="UP000045782">
    <property type="component" value="Unassembled WGS sequence"/>
</dbReference>
<dbReference type="RefSeq" id="WP_016895642.1">
    <property type="nucleotide sequence ID" value="NZ_CSWP01000005.1"/>
</dbReference>
<sequence length="85" mass="9624">MDQSYETDLDRVAEDALDLVERLREDDPRRVFEQLRLLAELHPARYAQIAMALAAFVNPDEGTVALQRRVDAIAESRARLSVLAS</sequence>
<name>A0A0U0ZMJ5_9MYCO</name>
<reference evidence="1 2" key="1">
    <citation type="submission" date="2015-03" db="EMBL/GenBank/DDBJ databases">
        <authorList>
            <person name="Murphy D."/>
        </authorList>
    </citation>
    <scope>NUCLEOTIDE SEQUENCE [LARGE SCALE GENOMIC DNA]</scope>
    <source>
        <strain evidence="1 2">PAP088</strain>
    </source>
</reference>
<evidence type="ECO:0000313" key="1">
    <source>
        <dbReference type="EMBL" id="CPV56403.1"/>
    </source>
</evidence>
<evidence type="ECO:0000313" key="2">
    <source>
        <dbReference type="Proteomes" id="UP000045782"/>
    </source>
</evidence>